<dbReference type="RefSeq" id="WP_090876228.1">
    <property type="nucleotide sequence ID" value="NZ_FMXQ01000003.1"/>
</dbReference>
<dbReference type="PANTHER" id="PTHR12714:SF9">
    <property type="entry name" value="PROTEIN-S-ISOPRENYLCYSTEINE O-METHYLTRANSFERASE"/>
    <property type="match status" value="1"/>
</dbReference>
<name>A0A1G6BXJ1_9HYPH</name>
<keyword evidence="6" id="KW-0489">Methyltransferase</keyword>
<dbReference type="AlphaFoldDB" id="A0A1G6BXJ1"/>
<reference evidence="6 7" key="1">
    <citation type="submission" date="2016-10" db="EMBL/GenBank/DDBJ databases">
        <authorList>
            <person name="de Groot N.N."/>
        </authorList>
    </citation>
    <scope>NUCLEOTIDE SEQUENCE [LARGE SCALE GENOMIC DNA]</scope>
    <source>
        <strain evidence="6 7">ATCC 35022</strain>
    </source>
</reference>
<feature type="transmembrane region" description="Helical" evidence="5">
    <location>
        <begin position="82"/>
        <end position="98"/>
    </location>
</feature>
<evidence type="ECO:0000256" key="3">
    <source>
        <dbReference type="ARBA" id="ARBA00022989"/>
    </source>
</evidence>
<evidence type="ECO:0000313" key="6">
    <source>
        <dbReference type="EMBL" id="SDB25335.1"/>
    </source>
</evidence>
<comment type="subcellular location">
    <subcellularLocation>
        <location evidence="1">Membrane</location>
        <topology evidence="1">Multi-pass membrane protein</topology>
    </subcellularLocation>
</comment>
<sequence length="199" mass="22969">MSQLVAEWIWFVGGVLWFVVRYPHQRRSRKTKVARSAGGRHDQWLLASSLTGLAIIPLIYFITSRFGTGQPWFANYTFSPTMGWIGLVLMVAALAFLYETHRQLGRNWSVTLDTRKKHTLVDTGLYGYVRHPMYSAFWLLALAQAVLLPNWVAGFAGIVGWGILYFLRVGREEKLMIETFGDDYVAYMRRTKRIIPLIY</sequence>
<keyword evidence="7" id="KW-1185">Reference proteome</keyword>
<dbReference type="InterPro" id="IPR007269">
    <property type="entry name" value="ICMT_MeTrfase"/>
</dbReference>
<dbReference type="Proteomes" id="UP000199071">
    <property type="component" value="Unassembled WGS sequence"/>
</dbReference>
<dbReference type="Pfam" id="PF04140">
    <property type="entry name" value="ICMT"/>
    <property type="match status" value="1"/>
</dbReference>
<keyword evidence="2 5" id="KW-0812">Transmembrane</keyword>
<dbReference type="GO" id="GO:0004671">
    <property type="term" value="F:protein C-terminal S-isoprenylcysteine carboxyl O-methyltransferase activity"/>
    <property type="evidence" value="ECO:0007669"/>
    <property type="project" value="InterPro"/>
</dbReference>
<feature type="transmembrane region" description="Helical" evidence="5">
    <location>
        <begin position="44"/>
        <end position="62"/>
    </location>
</feature>
<evidence type="ECO:0000256" key="1">
    <source>
        <dbReference type="ARBA" id="ARBA00004141"/>
    </source>
</evidence>
<evidence type="ECO:0000256" key="5">
    <source>
        <dbReference type="SAM" id="Phobius"/>
    </source>
</evidence>
<accession>A0A1G6BXJ1</accession>
<keyword evidence="4 5" id="KW-0472">Membrane</keyword>
<dbReference type="GO" id="GO:0016020">
    <property type="term" value="C:membrane"/>
    <property type="evidence" value="ECO:0007669"/>
    <property type="project" value="UniProtKB-SubCell"/>
</dbReference>
<dbReference type="NCBIfam" id="NF040696">
    <property type="entry name" value="isopcys_mtase"/>
    <property type="match status" value="1"/>
</dbReference>
<dbReference type="STRING" id="665467.SAMN02982931_01971"/>
<keyword evidence="3 5" id="KW-1133">Transmembrane helix</keyword>
<dbReference type="Gene3D" id="1.20.120.1630">
    <property type="match status" value="1"/>
</dbReference>
<evidence type="ECO:0000256" key="2">
    <source>
        <dbReference type="ARBA" id="ARBA00022692"/>
    </source>
</evidence>
<evidence type="ECO:0000256" key="4">
    <source>
        <dbReference type="ARBA" id="ARBA00023136"/>
    </source>
</evidence>
<feature type="transmembrane region" description="Helical" evidence="5">
    <location>
        <begin position="119"/>
        <end position="141"/>
    </location>
</feature>
<feature type="transmembrane region" description="Helical" evidence="5">
    <location>
        <begin position="147"/>
        <end position="167"/>
    </location>
</feature>
<dbReference type="OrthoDB" id="9816156at2"/>
<dbReference type="InterPro" id="IPR054851">
    <property type="entry name" value="Isoprenylcys_mtase"/>
</dbReference>
<protein>
    <submittedName>
        <fullName evidence="6">Protein-S-isoprenylcysteine O-methyltransferase Ste14</fullName>
    </submittedName>
</protein>
<organism evidence="6 7">
    <name type="scientific">Bauldia litoralis</name>
    <dbReference type="NCBI Taxonomy" id="665467"/>
    <lineage>
        <taxon>Bacteria</taxon>
        <taxon>Pseudomonadati</taxon>
        <taxon>Pseudomonadota</taxon>
        <taxon>Alphaproteobacteria</taxon>
        <taxon>Hyphomicrobiales</taxon>
        <taxon>Kaistiaceae</taxon>
        <taxon>Bauldia</taxon>
    </lineage>
</organism>
<dbReference type="GO" id="GO:0032259">
    <property type="term" value="P:methylation"/>
    <property type="evidence" value="ECO:0007669"/>
    <property type="project" value="UniProtKB-KW"/>
</dbReference>
<evidence type="ECO:0000313" key="7">
    <source>
        <dbReference type="Proteomes" id="UP000199071"/>
    </source>
</evidence>
<keyword evidence="6" id="KW-0808">Transferase</keyword>
<gene>
    <name evidence="6" type="ORF">SAMN02982931_01971</name>
</gene>
<dbReference type="EMBL" id="FMXQ01000003">
    <property type="protein sequence ID" value="SDB25335.1"/>
    <property type="molecule type" value="Genomic_DNA"/>
</dbReference>
<proteinExistence type="predicted"/>
<dbReference type="PANTHER" id="PTHR12714">
    <property type="entry name" value="PROTEIN-S ISOPRENYLCYSTEINE O-METHYLTRANSFERASE"/>
    <property type="match status" value="1"/>
</dbReference>
<feature type="transmembrane region" description="Helical" evidence="5">
    <location>
        <begin position="6"/>
        <end position="23"/>
    </location>
</feature>